<dbReference type="EMBL" id="BARV01020406">
    <property type="protein sequence ID" value="GAI26986.1"/>
    <property type="molecule type" value="Genomic_DNA"/>
</dbReference>
<accession>X1N9Y5</accession>
<evidence type="ECO:0000313" key="1">
    <source>
        <dbReference type="EMBL" id="GAI26986.1"/>
    </source>
</evidence>
<proteinExistence type="predicted"/>
<comment type="caution">
    <text evidence="1">The sequence shown here is derived from an EMBL/GenBank/DDBJ whole genome shotgun (WGS) entry which is preliminary data.</text>
</comment>
<dbReference type="AlphaFoldDB" id="X1N9Y5"/>
<reference evidence="1" key="1">
    <citation type="journal article" date="2014" name="Front. Microbiol.">
        <title>High frequency of phylogenetically diverse reductive dehalogenase-homologous genes in deep subseafloor sedimentary metagenomes.</title>
        <authorList>
            <person name="Kawai M."/>
            <person name="Futagami T."/>
            <person name="Toyoda A."/>
            <person name="Takaki Y."/>
            <person name="Nishi S."/>
            <person name="Hori S."/>
            <person name="Arai W."/>
            <person name="Tsubouchi T."/>
            <person name="Morono Y."/>
            <person name="Uchiyama I."/>
            <person name="Ito T."/>
            <person name="Fujiyama A."/>
            <person name="Inagaki F."/>
            <person name="Takami H."/>
        </authorList>
    </citation>
    <scope>NUCLEOTIDE SEQUENCE</scope>
    <source>
        <strain evidence="1">Expedition CK06-06</strain>
    </source>
</reference>
<gene>
    <name evidence="1" type="ORF">S06H3_34064</name>
</gene>
<organism evidence="1">
    <name type="scientific">marine sediment metagenome</name>
    <dbReference type="NCBI Taxonomy" id="412755"/>
    <lineage>
        <taxon>unclassified sequences</taxon>
        <taxon>metagenomes</taxon>
        <taxon>ecological metagenomes</taxon>
    </lineage>
</organism>
<name>X1N9Y5_9ZZZZ</name>
<sequence>MDKKEKKNNNVKKVEEKIQKDVSNWQFDYSNKQVDDYLDNLIHLAENLIINIKTKKGYIKEIREGKDKHCTVLNCLDWAVNDVENMIRNISFSKVVDISKSYTEGIIIAKQNKREE</sequence>
<protein>
    <submittedName>
        <fullName evidence="1">Uncharacterized protein</fullName>
    </submittedName>
</protein>